<dbReference type="Proteomes" id="UP000006296">
    <property type="component" value="Chromosome"/>
</dbReference>
<dbReference type="EMBL" id="CP003844">
    <property type="protein sequence ID" value="AFT74690.1"/>
    <property type="molecule type" value="Genomic_DNA"/>
</dbReference>
<sequence>MFSISNVLALQAIFWGCTSLYFSSDHQRTFAQSMPKALGNTLFVATIVLAAFLLGMQYNAWAMIFSTITMIIFNLALVTFTGAHENRPLRLLAYGTGVNVVLALIGGVYVA</sequence>
<proteinExistence type="predicted"/>
<evidence type="ECO:0000256" key="1">
    <source>
        <dbReference type="SAM" id="Phobius"/>
    </source>
</evidence>
<dbReference type="KEGG" id="amg:AMEC673_09980"/>
<keyword evidence="1" id="KW-0812">Transmembrane</keyword>
<feature type="transmembrane region" description="Helical" evidence="1">
    <location>
        <begin position="36"/>
        <end position="54"/>
    </location>
</feature>
<feature type="transmembrane region" description="Helical" evidence="1">
    <location>
        <begin position="6"/>
        <end position="24"/>
    </location>
</feature>
<dbReference type="AlphaFoldDB" id="A0AB32ZYH2"/>
<feature type="transmembrane region" description="Helical" evidence="1">
    <location>
        <begin position="91"/>
        <end position="110"/>
    </location>
</feature>
<name>A0AB32ZYH2_ALTME</name>
<evidence type="ECO:0000313" key="2">
    <source>
        <dbReference type="EMBL" id="AFT74690.1"/>
    </source>
</evidence>
<accession>A0AB32ZYH2</accession>
<feature type="transmembrane region" description="Helical" evidence="1">
    <location>
        <begin position="60"/>
        <end position="79"/>
    </location>
</feature>
<dbReference type="RefSeq" id="WP_014976611.1">
    <property type="nucleotide sequence ID" value="NC_018678.1"/>
</dbReference>
<keyword evidence="1" id="KW-0472">Membrane</keyword>
<protein>
    <submittedName>
        <fullName evidence="2">Uncharacterized protein</fullName>
    </submittedName>
</protein>
<evidence type="ECO:0000313" key="3">
    <source>
        <dbReference type="Proteomes" id="UP000006296"/>
    </source>
</evidence>
<organism evidence="2 3">
    <name type="scientific">Alteromonas macleodii (strain English Channel 673)</name>
    <dbReference type="NCBI Taxonomy" id="1004788"/>
    <lineage>
        <taxon>Bacteria</taxon>
        <taxon>Pseudomonadati</taxon>
        <taxon>Pseudomonadota</taxon>
        <taxon>Gammaproteobacteria</taxon>
        <taxon>Alteromonadales</taxon>
        <taxon>Alteromonadaceae</taxon>
        <taxon>Alteromonas/Salinimonas group</taxon>
        <taxon>Alteromonas</taxon>
    </lineage>
</organism>
<gene>
    <name evidence="2" type="ordered locus">AMEC673_09980</name>
</gene>
<keyword evidence="1" id="KW-1133">Transmembrane helix</keyword>
<reference evidence="3" key="1">
    <citation type="journal article" date="2012" name="Sci. Rep.">
        <title>Genomes of surface isolates of Alteromonas macleodii: the life of a widespread marine opportunistic copiotroph.</title>
        <authorList>
            <person name="Lopez-Perez M."/>
            <person name="Gonzaga A."/>
            <person name="Martin-Cuadrado A.B."/>
            <person name="Onyshchenko O."/>
            <person name="Ghavidel A."/>
            <person name="Ghai R."/>
            <person name="Rodriguez-Valera F."/>
        </authorList>
    </citation>
    <scope>NUCLEOTIDE SEQUENCE [LARGE SCALE GENOMIC DNA]</scope>
    <source>
        <strain evidence="3">English Channel 673</strain>
    </source>
</reference>